<feature type="binding site" evidence="13">
    <location>
        <position position="142"/>
    </location>
    <ligand>
        <name>Zn(2+)</name>
        <dbReference type="ChEBI" id="CHEBI:29105"/>
    </ligand>
</feature>
<dbReference type="InterPro" id="IPR007167">
    <property type="entry name" value="Fe-transptr_FeoA-like"/>
</dbReference>
<dbReference type="GO" id="GO:1900376">
    <property type="term" value="P:regulation of secondary metabolite biosynthetic process"/>
    <property type="evidence" value="ECO:0007669"/>
    <property type="project" value="TreeGrafter"/>
</dbReference>
<evidence type="ECO:0000256" key="1">
    <source>
        <dbReference type="ARBA" id="ARBA00004496"/>
    </source>
</evidence>
<dbReference type="OrthoDB" id="8659436at2"/>
<keyword evidence="17" id="KW-1185">Reference proteome</keyword>
<sequence>MKPALHEEEKRQFERLLGQLHIGCISDRMAVLDSFLDSEEHHTARGWQKLIKQNGSDLDLDFVTQTLELLKRLGLATRREFEGEEPRYEHRHLDEHHDHLICTKCGSITEFHRPELEALQDRVARENGFHCLRHKLQIYGICDKCMAEREPSMPLSMASPGERVRIERIVGGDMASRHLSDLGLSAGSEVEVISANGGPMVVAVKGVRVALGRGVAHKVQITPVPLEKSE</sequence>
<dbReference type="GO" id="GO:0045892">
    <property type="term" value="P:negative regulation of DNA-templated transcription"/>
    <property type="evidence" value="ECO:0007669"/>
    <property type="project" value="TreeGrafter"/>
</dbReference>
<evidence type="ECO:0000259" key="15">
    <source>
        <dbReference type="SMART" id="SM00899"/>
    </source>
</evidence>
<feature type="binding site" evidence="13">
    <location>
        <position position="102"/>
    </location>
    <ligand>
        <name>Zn(2+)</name>
        <dbReference type="ChEBI" id="CHEBI:29105"/>
    </ligand>
</feature>
<evidence type="ECO:0000313" key="17">
    <source>
        <dbReference type="Proteomes" id="UP000032233"/>
    </source>
</evidence>
<proteinExistence type="inferred from homology"/>
<keyword evidence="12" id="KW-0804">Transcription</keyword>
<feature type="binding site" evidence="14">
    <location>
        <position position="98"/>
    </location>
    <ligand>
        <name>Fe cation</name>
        <dbReference type="ChEBI" id="CHEBI:24875"/>
    </ligand>
</feature>
<feature type="domain" description="Ferrous iron transporter FeoA-like" evidence="15">
    <location>
        <begin position="153"/>
        <end position="223"/>
    </location>
</feature>
<feature type="binding site" evidence="14">
    <location>
        <position position="117"/>
    </location>
    <ligand>
        <name>Fe cation</name>
        <dbReference type="ChEBI" id="CHEBI:24875"/>
    </ligand>
</feature>
<dbReference type="EMBL" id="AZAC01000003">
    <property type="protein sequence ID" value="KIX15267.1"/>
    <property type="molecule type" value="Genomic_DNA"/>
</dbReference>
<evidence type="ECO:0000256" key="7">
    <source>
        <dbReference type="ARBA" id="ARBA00022723"/>
    </source>
</evidence>
<protein>
    <recommendedName>
        <fullName evidence="4">Ferric uptake regulation protein</fullName>
    </recommendedName>
</protein>
<feature type="binding site" evidence="14">
    <location>
        <position position="96"/>
    </location>
    <ligand>
        <name>Fe cation</name>
        <dbReference type="ChEBI" id="CHEBI:24875"/>
    </ligand>
</feature>
<keyword evidence="6" id="KW-0678">Repressor</keyword>
<dbReference type="InterPro" id="IPR036388">
    <property type="entry name" value="WH-like_DNA-bd_sf"/>
</dbReference>
<dbReference type="InterPro" id="IPR038157">
    <property type="entry name" value="FeoA_core_dom"/>
</dbReference>
<comment type="subcellular location">
    <subcellularLocation>
        <location evidence="1">Cytoplasm</location>
    </subcellularLocation>
</comment>
<dbReference type="GO" id="GO:0008270">
    <property type="term" value="F:zinc ion binding"/>
    <property type="evidence" value="ECO:0007669"/>
    <property type="project" value="TreeGrafter"/>
</dbReference>
<dbReference type="InterPro" id="IPR036390">
    <property type="entry name" value="WH_DNA-bd_sf"/>
</dbReference>
<reference evidence="16 17" key="1">
    <citation type="submission" date="2013-11" db="EMBL/GenBank/DDBJ databases">
        <title>Metagenomic analysis of a methanogenic consortium involved in long chain n-alkane degradation.</title>
        <authorList>
            <person name="Davidova I.A."/>
            <person name="Callaghan A.V."/>
            <person name="Wawrik B."/>
            <person name="Pruitt S."/>
            <person name="Marks C."/>
            <person name="Duncan K.E."/>
            <person name="Suflita J.M."/>
        </authorList>
    </citation>
    <scope>NUCLEOTIDE SEQUENCE [LARGE SCALE GENOMIC DNA]</scope>
    <source>
        <strain evidence="16 17">SPR</strain>
    </source>
</reference>
<dbReference type="Gene3D" id="2.30.30.90">
    <property type="match status" value="1"/>
</dbReference>
<evidence type="ECO:0000256" key="2">
    <source>
        <dbReference type="ARBA" id="ARBA00007957"/>
    </source>
</evidence>
<dbReference type="Gene3D" id="3.30.1490.190">
    <property type="match status" value="1"/>
</dbReference>
<keyword evidence="5" id="KW-0963">Cytoplasm</keyword>
<feature type="binding site" evidence="14">
    <location>
        <position position="134"/>
    </location>
    <ligand>
        <name>Fe cation</name>
        <dbReference type="ChEBI" id="CHEBI:24875"/>
    </ligand>
</feature>
<dbReference type="Proteomes" id="UP000032233">
    <property type="component" value="Unassembled WGS sequence"/>
</dbReference>
<evidence type="ECO:0000256" key="11">
    <source>
        <dbReference type="ARBA" id="ARBA00023125"/>
    </source>
</evidence>
<comment type="similarity">
    <text evidence="2">Belongs to the Fur family.</text>
</comment>
<evidence type="ECO:0000256" key="12">
    <source>
        <dbReference type="ARBA" id="ARBA00023163"/>
    </source>
</evidence>
<evidence type="ECO:0000256" key="4">
    <source>
        <dbReference type="ARBA" id="ARBA00020910"/>
    </source>
</evidence>
<gene>
    <name evidence="16" type="ORF">X474_03460</name>
</gene>
<evidence type="ECO:0000256" key="9">
    <source>
        <dbReference type="ARBA" id="ARBA00023004"/>
    </source>
</evidence>
<dbReference type="Gene3D" id="1.10.10.10">
    <property type="entry name" value="Winged helix-like DNA-binding domain superfamily/Winged helix DNA-binding domain"/>
    <property type="match status" value="1"/>
</dbReference>
<dbReference type="RefSeq" id="WP_044346705.1">
    <property type="nucleotide sequence ID" value="NZ_AZAC01000003.1"/>
</dbReference>
<feature type="binding site" evidence="13">
    <location>
        <position position="145"/>
    </location>
    <ligand>
        <name>Zn(2+)</name>
        <dbReference type="ChEBI" id="CHEBI:29105"/>
    </ligand>
</feature>
<dbReference type="AlphaFoldDB" id="A0A0D2GKH6"/>
<feature type="binding site" evidence="13">
    <location>
        <position position="105"/>
    </location>
    <ligand>
        <name>Zn(2+)</name>
        <dbReference type="ChEBI" id="CHEBI:29105"/>
    </ligand>
</feature>
<dbReference type="InterPro" id="IPR008988">
    <property type="entry name" value="Transcriptional_repressor_C"/>
</dbReference>
<keyword evidence="7 13" id="KW-0479">Metal-binding</keyword>
<dbReference type="GO" id="GO:0005829">
    <property type="term" value="C:cytosol"/>
    <property type="evidence" value="ECO:0007669"/>
    <property type="project" value="TreeGrafter"/>
</dbReference>
<dbReference type="GO" id="GO:0000976">
    <property type="term" value="F:transcription cis-regulatory region binding"/>
    <property type="evidence" value="ECO:0007669"/>
    <property type="project" value="TreeGrafter"/>
</dbReference>
<dbReference type="PANTHER" id="PTHR33202">
    <property type="entry name" value="ZINC UPTAKE REGULATION PROTEIN"/>
    <property type="match status" value="1"/>
</dbReference>
<evidence type="ECO:0000256" key="5">
    <source>
        <dbReference type="ARBA" id="ARBA00022490"/>
    </source>
</evidence>
<keyword evidence="9 14" id="KW-0408">Iron</keyword>
<keyword evidence="8 13" id="KW-0862">Zinc</keyword>
<dbReference type="SMART" id="SM00899">
    <property type="entry name" value="FeoA"/>
    <property type="match status" value="1"/>
</dbReference>
<dbReference type="CDD" id="cd07153">
    <property type="entry name" value="Fur_like"/>
    <property type="match status" value="1"/>
</dbReference>
<comment type="cofactor">
    <cofactor evidence="13">
        <name>Zn(2+)</name>
        <dbReference type="ChEBI" id="CHEBI:29105"/>
    </cofactor>
    <text evidence="13">Binds 1 zinc ion per subunit.</text>
</comment>
<dbReference type="Pfam" id="PF01475">
    <property type="entry name" value="FUR"/>
    <property type="match status" value="1"/>
</dbReference>
<name>A0A0D2GKH6_9BACT</name>
<dbReference type="InterPro" id="IPR043135">
    <property type="entry name" value="Fur_C"/>
</dbReference>
<evidence type="ECO:0000256" key="6">
    <source>
        <dbReference type="ARBA" id="ARBA00022491"/>
    </source>
</evidence>
<comment type="subunit">
    <text evidence="3">Homodimer.</text>
</comment>
<keyword evidence="11" id="KW-0238">DNA-binding</keyword>
<dbReference type="InParanoid" id="A0A0D2GKH6"/>
<organism evidence="16 17">
    <name type="scientific">Dethiosulfatarculus sandiegensis</name>
    <dbReference type="NCBI Taxonomy" id="1429043"/>
    <lineage>
        <taxon>Bacteria</taxon>
        <taxon>Pseudomonadati</taxon>
        <taxon>Thermodesulfobacteriota</taxon>
        <taxon>Desulfarculia</taxon>
        <taxon>Desulfarculales</taxon>
        <taxon>Desulfarculaceae</taxon>
        <taxon>Dethiosulfatarculus</taxon>
    </lineage>
</organism>
<dbReference type="PANTHER" id="PTHR33202:SF2">
    <property type="entry name" value="FERRIC UPTAKE REGULATION PROTEIN"/>
    <property type="match status" value="1"/>
</dbReference>
<comment type="cofactor">
    <cofactor evidence="14">
        <name>Mn(2+)</name>
        <dbReference type="ChEBI" id="CHEBI:29035"/>
    </cofactor>
    <cofactor evidence="14">
        <name>Fe(2+)</name>
        <dbReference type="ChEBI" id="CHEBI:29033"/>
    </cofactor>
    <text evidence="14">Binds 1 Mn(2+) or Fe(2+) ion per subunit.</text>
</comment>
<dbReference type="SUPFAM" id="SSF50037">
    <property type="entry name" value="C-terminal domain of transcriptional repressors"/>
    <property type="match status" value="1"/>
</dbReference>
<evidence type="ECO:0000256" key="8">
    <source>
        <dbReference type="ARBA" id="ARBA00022833"/>
    </source>
</evidence>
<dbReference type="Pfam" id="PF04023">
    <property type="entry name" value="FeoA"/>
    <property type="match status" value="1"/>
</dbReference>
<comment type="caution">
    <text evidence="16">The sequence shown here is derived from an EMBL/GenBank/DDBJ whole genome shotgun (WGS) entry which is preliminary data.</text>
</comment>
<keyword evidence="10" id="KW-0805">Transcription regulation</keyword>
<dbReference type="InterPro" id="IPR002481">
    <property type="entry name" value="FUR"/>
</dbReference>
<evidence type="ECO:0000256" key="14">
    <source>
        <dbReference type="PIRSR" id="PIRSR602481-2"/>
    </source>
</evidence>
<evidence type="ECO:0000256" key="3">
    <source>
        <dbReference type="ARBA" id="ARBA00011738"/>
    </source>
</evidence>
<evidence type="ECO:0000313" key="16">
    <source>
        <dbReference type="EMBL" id="KIX15267.1"/>
    </source>
</evidence>
<dbReference type="FunCoup" id="A0A0D2GKH6">
    <property type="interactions" value="629"/>
</dbReference>
<dbReference type="SUPFAM" id="SSF46785">
    <property type="entry name" value="Winged helix' DNA-binding domain"/>
    <property type="match status" value="1"/>
</dbReference>
<dbReference type="GO" id="GO:0003700">
    <property type="term" value="F:DNA-binding transcription factor activity"/>
    <property type="evidence" value="ECO:0007669"/>
    <property type="project" value="InterPro"/>
</dbReference>
<evidence type="ECO:0000256" key="13">
    <source>
        <dbReference type="PIRSR" id="PIRSR602481-1"/>
    </source>
</evidence>
<evidence type="ECO:0000256" key="10">
    <source>
        <dbReference type="ARBA" id="ARBA00023015"/>
    </source>
</evidence>
<accession>A0A0D2GKH6</accession>
<dbReference type="STRING" id="1429043.X474_03460"/>